<feature type="transmembrane region" description="Helical" evidence="1">
    <location>
        <begin position="81"/>
        <end position="102"/>
    </location>
</feature>
<comment type="caution">
    <text evidence="2">The sequence shown here is derived from an EMBL/GenBank/DDBJ whole genome shotgun (WGS) entry which is preliminary data.</text>
</comment>
<dbReference type="AlphaFoldDB" id="A0AAV5TIH4"/>
<evidence type="ECO:0008006" key="4">
    <source>
        <dbReference type="Google" id="ProtNLM"/>
    </source>
</evidence>
<dbReference type="Proteomes" id="UP001432027">
    <property type="component" value="Unassembled WGS sequence"/>
</dbReference>
<keyword evidence="3" id="KW-1185">Reference proteome</keyword>
<keyword evidence="1" id="KW-0812">Transmembrane</keyword>
<feature type="non-terminal residue" evidence="2">
    <location>
        <position position="1"/>
    </location>
</feature>
<feature type="transmembrane region" description="Helical" evidence="1">
    <location>
        <begin position="12"/>
        <end position="30"/>
    </location>
</feature>
<feature type="non-terminal residue" evidence="2">
    <location>
        <position position="140"/>
    </location>
</feature>
<evidence type="ECO:0000256" key="1">
    <source>
        <dbReference type="SAM" id="Phobius"/>
    </source>
</evidence>
<dbReference type="InterPro" id="IPR019423">
    <property type="entry name" value="7TM_GPCR_serpentine_rcpt_Srj"/>
</dbReference>
<evidence type="ECO:0000313" key="3">
    <source>
        <dbReference type="Proteomes" id="UP001432027"/>
    </source>
</evidence>
<proteinExistence type="predicted"/>
<organism evidence="2 3">
    <name type="scientific">Pristionchus entomophagus</name>
    <dbReference type="NCBI Taxonomy" id="358040"/>
    <lineage>
        <taxon>Eukaryota</taxon>
        <taxon>Metazoa</taxon>
        <taxon>Ecdysozoa</taxon>
        <taxon>Nematoda</taxon>
        <taxon>Chromadorea</taxon>
        <taxon>Rhabditida</taxon>
        <taxon>Rhabditina</taxon>
        <taxon>Diplogasteromorpha</taxon>
        <taxon>Diplogasteroidea</taxon>
        <taxon>Neodiplogasteridae</taxon>
        <taxon>Pristionchus</taxon>
    </lineage>
</organism>
<dbReference type="EMBL" id="BTSX01000004">
    <property type="protein sequence ID" value="GMS94038.1"/>
    <property type="molecule type" value="Genomic_DNA"/>
</dbReference>
<keyword evidence="1" id="KW-0472">Membrane</keyword>
<dbReference type="PANTHER" id="PTHR45907">
    <property type="entry name" value="SERPENTINE RECEPTOR, CLASS J"/>
    <property type="match status" value="1"/>
</dbReference>
<accession>A0AAV5TIH4</accession>
<sequence length="140" mass="15802">STSMLTSEIIEMVNNAIGVISNILLMYLIVEFSRKEIGSYKYLLLAFASFDVFLCALHSFVKPKIISVGYIFSAATHSLIEILRVGASFAGFFTVPFSLMNIHFAYRYISIRIPEQILMFSDKRVIALAVLYPTAQTITW</sequence>
<evidence type="ECO:0000313" key="2">
    <source>
        <dbReference type="EMBL" id="GMS94038.1"/>
    </source>
</evidence>
<feature type="transmembrane region" description="Helical" evidence="1">
    <location>
        <begin position="42"/>
        <end position="61"/>
    </location>
</feature>
<reference evidence="2" key="1">
    <citation type="submission" date="2023-10" db="EMBL/GenBank/DDBJ databases">
        <title>Genome assembly of Pristionchus species.</title>
        <authorList>
            <person name="Yoshida K."/>
            <person name="Sommer R.J."/>
        </authorList>
    </citation>
    <scope>NUCLEOTIDE SEQUENCE</scope>
    <source>
        <strain evidence="2">RS0144</strain>
    </source>
</reference>
<name>A0AAV5TIH4_9BILA</name>
<dbReference type="Pfam" id="PF10326">
    <property type="entry name" value="7TM_GPCR_Str"/>
    <property type="match status" value="1"/>
</dbReference>
<dbReference type="PANTHER" id="PTHR45907:SF16">
    <property type="entry name" value="SERPENTINE RECEPTOR, CLASS J"/>
    <property type="match status" value="1"/>
</dbReference>
<gene>
    <name evidence="2" type="ORF">PENTCL1PPCAC_16213</name>
</gene>
<keyword evidence="1" id="KW-1133">Transmembrane helix</keyword>
<dbReference type="InterPro" id="IPR019428">
    <property type="entry name" value="7TM_GPCR_serpentine_rcpt_Str"/>
</dbReference>
<protein>
    <recommendedName>
        <fullName evidence="4">G protein-coupled receptor</fullName>
    </recommendedName>
</protein>